<gene>
    <name evidence="6" type="ORF">CWS01_16635</name>
</gene>
<dbReference type="InterPro" id="IPR029063">
    <property type="entry name" value="SAM-dependent_MTases_sf"/>
</dbReference>
<evidence type="ECO:0000256" key="4">
    <source>
        <dbReference type="ARBA" id="ARBA00025707"/>
    </source>
</evidence>
<organism evidence="6 7">
    <name type="scientific">Niallia nealsonii</name>
    <dbReference type="NCBI Taxonomy" id="115979"/>
    <lineage>
        <taxon>Bacteria</taxon>
        <taxon>Bacillati</taxon>
        <taxon>Bacillota</taxon>
        <taxon>Bacilli</taxon>
        <taxon>Bacillales</taxon>
        <taxon>Bacillaceae</taxon>
        <taxon>Niallia</taxon>
    </lineage>
</organism>
<dbReference type="GO" id="GO:0032259">
    <property type="term" value="P:methylation"/>
    <property type="evidence" value="ECO:0007669"/>
    <property type="project" value="UniProtKB-KW"/>
</dbReference>
<dbReference type="OrthoDB" id="43862at2"/>
<keyword evidence="2 6" id="KW-0489">Methyltransferase</keyword>
<dbReference type="GO" id="GO:0008757">
    <property type="term" value="F:S-adenosylmethionine-dependent methyltransferase activity"/>
    <property type="evidence" value="ECO:0007669"/>
    <property type="project" value="InterPro"/>
</dbReference>
<dbReference type="CDD" id="cd02440">
    <property type="entry name" value="AdoMet_MTases"/>
    <property type="match status" value="1"/>
</dbReference>
<dbReference type="RefSeq" id="WP_101178300.1">
    <property type="nucleotide sequence ID" value="NZ_PISE01000040.1"/>
</dbReference>
<accession>A0A2N0YZ54</accession>
<name>A0A2N0YZ54_9BACI</name>
<dbReference type="Proteomes" id="UP000233375">
    <property type="component" value="Unassembled WGS sequence"/>
</dbReference>
<keyword evidence="3 6" id="KW-0808">Transferase</keyword>
<dbReference type="Pfam" id="PF08241">
    <property type="entry name" value="Methyltransf_11"/>
    <property type="match status" value="1"/>
</dbReference>
<dbReference type="PANTHER" id="PTHR44307">
    <property type="entry name" value="PHOSPHOETHANOLAMINE METHYLTRANSFERASE"/>
    <property type="match status" value="1"/>
</dbReference>
<sequence>MKPSYQDALAYFGVNGAHPGGLSLTKALLEREQISNATHLLDAGCGTGQTSAFIKKNYPCHVTSIDYHPTMVKRAMDRFQKEQLSIHLLQGSLENLPFPPNSFDIILVESVLIFTNNKKTLKELQRVLRPNGVLLALEMTAERVLSPLEQNNMCSVYGINQVLTEQEWVAAMKEAGFKSVEIKLAHSVFSHMLSTPEVEEEEMDRNVPHNMEMEQKLMEHSFILYTYGNIIGYRVYRAIC</sequence>
<protein>
    <submittedName>
        <fullName evidence="6">Class I SAM-dependent methyltransferase</fullName>
    </submittedName>
</protein>
<reference evidence="6 7" key="1">
    <citation type="journal article" date="2003" name="Int. J. Syst. Evol. Microbiol.">
        <title>Bacillus nealsonii sp. nov., isolated from a spacecraft-assembly facility, whose spores are gamma-radiation resistant.</title>
        <authorList>
            <person name="Venkateswaran K."/>
            <person name="Kempf M."/>
            <person name="Chen F."/>
            <person name="Satomi M."/>
            <person name="Nicholson W."/>
            <person name="Kern R."/>
        </authorList>
    </citation>
    <scope>NUCLEOTIDE SEQUENCE [LARGE SCALE GENOMIC DNA]</scope>
    <source>
        <strain evidence="6 7">FO-92</strain>
    </source>
</reference>
<keyword evidence="7" id="KW-1185">Reference proteome</keyword>
<dbReference type="AlphaFoldDB" id="A0A2N0YZ54"/>
<dbReference type="SUPFAM" id="SSF53335">
    <property type="entry name" value="S-adenosyl-L-methionine-dependent methyltransferases"/>
    <property type="match status" value="1"/>
</dbReference>
<evidence type="ECO:0000313" key="6">
    <source>
        <dbReference type="EMBL" id="PKG22546.1"/>
    </source>
</evidence>
<proteinExistence type="predicted"/>
<feature type="domain" description="Methyltransferase type 11" evidence="5">
    <location>
        <begin position="41"/>
        <end position="135"/>
    </location>
</feature>
<evidence type="ECO:0000259" key="5">
    <source>
        <dbReference type="Pfam" id="PF08241"/>
    </source>
</evidence>
<comment type="pathway">
    <text evidence="1">Lipid metabolism.</text>
</comment>
<comment type="pathway">
    <text evidence="4">Phospholipid metabolism.</text>
</comment>
<evidence type="ECO:0000256" key="2">
    <source>
        <dbReference type="ARBA" id="ARBA00022603"/>
    </source>
</evidence>
<dbReference type="Gene3D" id="3.40.50.150">
    <property type="entry name" value="Vaccinia Virus protein VP39"/>
    <property type="match status" value="1"/>
</dbReference>
<evidence type="ECO:0000256" key="1">
    <source>
        <dbReference type="ARBA" id="ARBA00005189"/>
    </source>
</evidence>
<dbReference type="EMBL" id="PISE01000040">
    <property type="protein sequence ID" value="PKG22546.1"/>
    <property type="molecule type" value="Genomic_DNA"/>
</dbReference>
<dbReference type="PANTHER" id="PTHR44307:SF2">
    <property type="entry name" value="PHOSPHOETHANOLAMINE METHYLTRANSFERASE ISOFORM X1"/>
    <property type="match status" value="1"/>
</dbReference>
<evidence type="ECO:0000256" key="3">
    <source>
        <dbReference type="ARBA" id="ARBA00022679"/>
    </source>
</evidence>
<comment type="caution">
    <text evidence="6">The sequence shown here is derived from an EMBL/GenBank/DDBJ whole genome shotgun (WGS) entry which is preliminary data.</text>
</comment>
<dbReference type="InterPro" id="IPR013216">
    <property type="entry name" value="Methyltransf_11"/>
</dbReference>
<evidence type="ECO:0000313" key="7">
    <source>
        <dbReference type="Proteomes" id="UP000233375"/>
    </source>
</evidence>